<gene>
    <name evidence="3" type="ORF">TrLO_g4761</name>
</gene>
<dbReference type="InterPro" id="IPR033979">
    <property type="entry name" value="MINDY_domain"/>
</dbReference>
<feature type="region of interest" description="Disordered" evidence="1">
    <location>
        <begin position="465"/>
        <end position="498"/>
    </location>
</feature>
<dbReference type="GO" id="GO:0004843">
    <property type="term" value="F:cysteine-type deubiquitinase activity"/>
    <property type="evidence" value="ECO:0007669"/>
    <property type="project" value="InterPro"/>
</dbReference>
<dbReference type="GO" id="GO:1990380">
    <property type="term" value="F:K48-linked deubiquitinase activity"/>
    <property type="evidence" value="ECO:0007669"/>
    <property type="project" value="InterPro"/>
</dbReference>
<keyword evidence="4" id="KW-1185">Reference proteome</keyword>
<proteinExistence type="predicted"/>
<name>A0A9W6ZNJ2_9STRA</name>
<feature type="domain" description="MINDY deubiquitinase" evidence="2">
    <location>
        <begin position="123"/>
        <end position="367"/>
    </location>
</feature>
<dbReference type="OrthoDB" id="10261212at2759"/>
<dbReference type="InterPro" id="IPR007518">
    <property type="entry name" value="MINDY"/>
</dbReference>
<evidence type="ECO:0000313" key="4">
    <source>
        <dbReference type="Proteomes" id="UP001165122"/>
    </source>
</evidence>
<sequence>MSDELETQPVANQSTFDPQPSPNGPQTAHTPQPTNILPVLNPNDDQVAHTTANNTDPPPPSYVQATYPPVAVDDAPPPVLNQLSYPTLTDLSPAPTPSPAPAPANNPAPPTSVPSDPLPLPPFTVKKVEFFGDSRTILLQNENGPCPLLALSNVLILRNVLTLPAKCVAEELVSFDELVQLIGGLALDSKSLDTDNLQSLIYLLPTLAKGLDVNPKFCEGVMGYEYTDKIVAFDAFGVELVHGWLVDPSDPNHDMFKNLSYNQLVELVISSDSSGKVEEIVKGDAARAFLDASSHQLTYHGLTSLHTHLPSNSLSVFFRNNHFSTIFQHDNKMFLLVTDQGYSSVSEVVWEVLSNIDGDTSYVNSSFQKPSIHDDYTRTSSIQSSLPDADLQAAISASLNLDSSNDTPPPAVSDTVVNLPGNSTSTPNASGMDAQMARNLQQHMNMDFQMRSDAATARMIQQQEEYEYQQQTVSARQQQQQQQQQRKKKTSDSSCSVM</sequence>
<feature type="compositionally biased region" description="Polar residues" evidence="1">
    <location>
        <begin position="420"/>
        <end position="429"/>
    </location>
</feature>
<dbReference type="EMBL" id="BRXW01000445">
    <property type="protein sequence ID" value="GMH55486.1"/>
    <property type="molecule type" value="Genomic_DNA"/>
</dbReference>
<dbReference type="PANTHER" id="PTHR18063:SF6">
    <property type="entry name" value="UBIQUITIN CARBOXYL-TERMINAL HYDROLASE"/>
    <property type="match status" value="1"/>
</dbReference>
<dbReference type="GO" id="GO:0071944">
    <property type="term" value="C:cell periphery"/>
    <property type="evidence" value="ECO:0007669"/>
    <property type="project" value="TreeGrafter"/>
</dbReference>
<evidence type="ECO:0000313" key="3">
    <source>
        <dbReference type="EMBL" id="GMH55486.1"/>
    </source>
</evidence>
<feature type="compositionally biased region" description="Polar residues" evidence="1">
    <location>
        <begin position="81"/>
        <end position="90"/>
    </location>
</feature>
<feature type="region of interest" description="Disordered" evidence="1">
    <location>
        <begin position="1"/>
        <end position="119"/>
    </location>
</feature>
<evidence type="ECO:0000256" key="1">
    <source>
        <dbReference type="SAM" id="MobiDB-lite"/>
    </source>
</evidence>
<feature type="compositionally biased region" description="Polar residues" evidence="1">
    <location>
        <begin position="9"/>
        <end position="35"/>
    </location>
</feature>
<evidence type="ECO:0000259" key="2">
    <source>
        <dbReference type="Pfam" id="PF04424"/>
    </source>
</evidence>
<accession>A0A9W6ZNJ2</accession>
<reference evidence="4" key="1">
    <citation type="journal article" date="2023" name="Commun. Biol.">
        <title>Genome analysis of Parmales, the sister group of diatoms, reveals the evolutionary specialization of diatoms from phago-mixotrophs to photoautotrophs.</title>
        <authorList>
            <person name="Ban H."/>
            <person name="Sato S."/>
            <person name="Yoshikawa S."/>
            <person name="Yamada K."/>
            <person name="Nakamura Y."/>
            <person name="Ichinomiya M."/>
            <person name="Sato N."/>
            <person name="Blanc-Mathieu R."/>
            <person name="Endo H."/>
            <person name="Kuwata A."/>
            <person name="Ogata H."/>
        </authorList>
    </citation>
    <scope>NUCLEOTIDE SEQUENCE [LARGE SCALE GENOMIC DNA]</scope>
    <source>
        <strain evidence="4">NIES 3700</strain>
    </source>
</reference>
<organism evidence="3 4">
    <name type="scientific">Triparma laevis f. longispina</name>
    <dbReference type="NCBI Taxonomy" id="1714387"/>
    <lineage>
        <taxon>Eukaryota</taxon>
        <taxon>Sar</taxon>
        <taxon>Stramenopiles</taxon>
        <taxon>Ochrophyta</taxon>
        <taxon>Bolidophyceae</taxon>
        <taxon>Parmales</taxon>
        <taxon>Triparmaceae</taxon>
        <taxon>Triparma</taxon>
    </lineage>
</organism>
<feature type="region of interest" description="Disordered" evidence="1">
    <location>
        <begin position="400"/>
        <end position="431"/>
    </location>
</feature>
<dbReference type="Pfam" id="PF04424">
    <property type="entry name" value="MINDY_DUB"/>
    <property type="match status" value="1"/>
</dbReference>
<dbReference type="PANTHER" id="PTHR18063">
    <property type="entry name" value="NF-E2 INDUCIBLE PROTEIN"/>
    <property type="match status" value="1"/>
</dbReference>
<dbReference type="Proteomes" id="UP001165122">
    <property type="component" value="Unassembled WGS sequence"/>
</dbReference>
<dbReference type="AlphaFoldDB" id="A0A9W6ZNJ2"/>
<protein>
    <recommendedName>
        <fullName evidence="2">MINDY deubiquitinase domain-containing protein</fullName>
    </recommendedName>
</protein>
<feature type="compositionally biased region" description="Low complexity" evidence="1">
    <location>
        <begin position="468"/>
        <end position="484"/>
    </location>
</feature>
<comment type="caution">
    <text evidence="3">The sequence shown here is derived from an EMBL/GenBank/DDBJ whole genome shotgun (WGS) entry which is preliminary data.</text>
</comment>
<dbReference type="GO" id="GO:0016807">
    <property type="term" value="F:cysteine-type carboxypeptidase activity"/>
    <property type="evidence" value="ECO:0007669"/>
    <property type="project" value="TreeGrafter"/>
</dbReference>
<dbReference type="GO" id="GO:0005829">
    <property type="term" value="C:cytosol"/>
    <property type="evidence" value="ECO:0007669"/>
    <property type="project" value="TreeGrafter"/>
</dbReference>
<feature type="compositionally biased region" description="Pro residues" evidence="1">
    <location>
        <begin position="94"/>
        <end position="119"/>
    </location>
</feature>
<dbReference type="GO" id="GO:0071108">
    <property type="term" value="P:protein K48-linked deubiquitination"/>
    <property type="evidence" value="ECO:0007669"/>
    <property type="project" value="TreeGrafter"/>
</dbReference>